<feature type="transmembrane region" description="Helical" evidence="6">
    <location>
        <begin position="148"/>
        <end position="168"/>
    </location>
</feature>
<evidence type="ECO:0000259" key="7">
    <source>
        <dbReference type="PROSITE" id="PS51198"/>
    </source>
</evidence>
<dbReference type="InterPro" id="IPR014016">
    <property type="entry name" value="UvrD-like_ATP-bd"/>
</dbReference>
<dbReference type="GO" id="GO:0003678">
    <property type="term" value="F:DNA helicase activity"/>
    <property type="evidence" value="ECO:0007669"/>
    <property type="project" value="InterPro"/>
</dbReference>
<evidence type="ECO:0000256" key="6">
    <source>
        <dbReference type="SAM" id="Phobius"/>
    </source>
</evidence>
<evidence type="ECO:0000313" key="9">
    <source>
        <dbReference type="Proteomes" id="UP000222542"/>
    </source>
</evidence>
<keyword evidence="4 5" id="KW-0067">ATP-binding</keyword>
<reference evidence="8 9" key="2">
    <citation type="journal article" date="2017" name="Genome Biol.">
        <title>New reference genome sequences of hot pepper reveal the massive evolution of plant disease-resistance genes by retroduplication.</title>
        <authorList>
            <person name="Kim S."/>
            <person name="Park J."/>
            <person name="Yeom S.I."/>
            <person name="Kim Y.M."/>
            <person name="Seo E."/>
            <person name="Kim K.T."/>
            <person name="Kim M.S."/>
            <person name="Lee J.M."/>
            <person name="Cheong K."/>
            <person name="Shin H.S."/>
            <person name="Kim S.B."/>
            <person name="Han K."/>
            <person name="Lee J."/>
            <person name="Park M."/>
            <person name="Lee H.A."/>
            <person name="Lee H.Y."/>
            <person name="Lee Y."/>
            <person name="Oh S."/>
            <person name="Lee J.H."/>
            <person name="Choi E."/>
            <person name="Choi E."/>
            <person name="Lee S.E."/>
            <person name="Jeon J."/>
            <person name="Kim H."/>
            <person name="Choi G."/>
            <person name="Song H."/>
            <person name="Lee J."/>
            <person name="Lee S.C."/>
            <person name="Kwon J.K."/>
            <person name="Lee H.Y."/>
            <person name="Koo N."/>
            <person name="Hong Y."/>
            <person name="Kim R.W."/>
            <person name="Kang W.H."/>
            <person name="Huh J.H."/>
            <person name="Kang B.C."/>
            <person name="Yang T.J."/>
            <person name="Lee Y.H."/>
            <person name="Bennetzen J.L."/>
            <person name="Choi D."/>
        </authorList>
    </citation>
    <scope>NUCLEOTIDE SEQUENCE [LARGE SCALE GENOMIC DNA]</scope>
    <source>
        <strain evidence="9">cv. CM334</strain>
    </source>
</reference>
<protein>
    <recommendedName>
        <fullName evidence="7">UvrD-like helicase ATP-binding domain-containing protein</fullName>
    </recommendedName>
</protein>
<dbReference type="GO" id="GO:0005524">
    <property type="term" value="F:ATP binding"/>
    <property type="evidence" value="ECO:0007669"/>
    <property type="project" value="UniProtKB-UniRule"/>
</dbReference>
<dbReference type="STRING" id="4072.A0A2G3A4F1"/>
<evidence type="ECO:0000256" key="1">
    <source>
        <dbReference type="ARBA" id="ARBA00022741"/>
    </source>
</evidence>
<dbReference type="InterPro" id="IPR000212">
    <property type="entry name" value="DNA_helicase_UvrD/REP"/>
</dbReference>
<reference evidence="8 9" key="1">
    <citation type="journal article" date="2014" name="Nat. Genet.">
        <title>Genome sequence of the hot pepper provides insights into the evolution of pungency in Capsicum species.</title>
        <authorList>
            <person name="Kim S."/>
            <person name="Park M."/>
            <person name="Yeom S.I."/>
            <person name="Kim Y.M."/>
            <person name="Lee J.M."/>
            <person name="Lee H.A."/>
            <person name="Seo E."/>
            <person name="Choi J."/>
            <person name="Cheong K."/>
            <person name="Kim K.T."/>
            <person name="Jung K."/>
            <person name="Lee G.W."/>
            <person name="Oh S.K."/>
            <person name="Bae C."/>
            <person name="Kim S.B."/>
            <person name="Lee H.Y."/>
            <person name="Kim S.Y."/>
            <person name="Kim M.S."/>
            <person name="Kang B.C."/>
            <person name="Jo Y.D."/>
            <person name="Yang H.B."/>
            <person name="Jeong H.J."/>
            <person name="Kang W.H."/>
            <person name="Kwon J.K."/>
            <person name="Shin C."/>
            <person name="Lim J.Y."/>
            <person name="Park J.H."/>
            <person name="Huh J.H."/>
            <person name="Kim J.S."/>
            <person name="Kim B.D."/>
            <person name="Cohen O."/>
            <person name="Paran I."/>
            <person name="Suh M.C."/>
            <person name="Lee S.B."/>
            <person name="Kim Y.K."/>
            <person name="Shin Y."/>
            <person name="Noh S.J."/>
            <person name="Park J."/>
            <person name="Seo Y.S."/>
            <person name="Kwon S.Y."/>
            <person name="Kim H.A."/>
            <person name="Park J.M."/>
            <person name="Kim H.J."/>
            <person name="Choi S.B."/>
            <person name="Bosland P.W."/>
            <person name="Reeves G."/>
            <person name="Jo S.H."/>
            <person name="Lee B.W."/>
            <person name="Cho H.T."/>
            <person name="Choi H.S."/>
            <person name="Lee M.S."/>
            <person name="Yu Y."/>
            <person name="Do Choi Y."/>
            <person name="Park B.S."/>
            <person name="van Deynze A."/>
            <person name="Ashrafi H."/>
            <person name="Hill T."/>
            <person name="Kim W.T."/>
            <person name="Pai H.S."/>
            <person name="Ahn H.K."/>
            <person name="Yeam I."/>
            <person name="Giovannoni J.J."/>
            <person name="Rose J.K."/>
            <person name="Sorensen I."/>
            <person name="Lee S.J."/>
            <person name="Kim R.W."/>
            <person name="Choi I.Y."/>
            <person name="Choi B.S."/>
            <person name="Lim J.S."/>
            <person name="Lee Y.H."/>
            <person name="Choi D."/>
        </authorList>
    </citation>
    <scope>NUCLEOTIDE SEQUENCE [LARGE SCALE GENOMIC DNA]</scope>
    <source>
        <strain evidence="9">cv. CM334</strain>
    </source>
</reference>
<organism evidence="8 9">
    <name type="scientific">Capsicum annuum</name>
    <name type="common">Capsicum pepper</name>
    <dbReference type="NCBI Taxonomy" id="4072"/>
    <lineage>
        <taxon>Eukaryota</taxon>
        <taxon>Viridiplantae</taxon>
        <taxon>Streptophyta</taxon>
        <taxon>Embryophyta</taxon>
        <taxon>Tracheophyta</taxon>
        <taxon>Spermatophyta</taxon>
        <taxon>Magnoliopsida</taxon>
        <taxon>eudicotyledons</taxon>
        <taxon>Gunneridae</taxon>
        <taxon>Pentapetalae</taxon>
        <taxon>asterids</taxon>
        <taxon>lamiids</taxon>
        <taxon>Solanales</taxon>
        <taxon>Solanaceae</taxon>
        <taxon>Solanoideae</taxon>
        <taxon>Capsiceae</taxon>
        <taxon>Capsicum</taxon>
    </lineage>
</organism>
<dbReference type="EMBL" id="AYRZ02000002">
    <property type="protein sequence ID" value="PHT89070.1"/>
    <property type="molecule type" value="Genomic_DNA"/>
</dbReference>
<evidence type="ECO:0000256" key="3">
    <source>
        <dbReference type="ARBA" id="ARBA00022806"/>
    </source>
</evidence>
<dbReference type="Proteomes" id="UP000222542">
    <property type="component" value="Unassembled WGS sequence"/>
</dbReference>
<comment type="caution">
    <text evidence="8">The sequence shown here is derived from an EMBL/GenBank/DDBJ whole genome shotgun (WGS) entry which is preliminary data.</text>
</comment>
<dbReference type="PANTHER" id="PTHR11070">
    <property type="entry name" value="UVRD / RECB / PCRA DNA HELICASE FAMILY MEMBER"/>
    <property type="match status" value="1"/>
</dbReference>
<name>A0A2G3A4F1_CAPAN</name>
<feature type="transmembrane region" description="Helical" evidence="6">
    <location>
        <begin position="52"/>
        <end position="74"/>
    </location>
</feature>
<sequence>MRSHSRRLQHLLEVGNHDWSFICLFFTVFVRPYLWITGYCICFEASGFDFHMMTHISTFVVCLVICILLIAAAADSASGAAGPDSGLAVAKVRVDSPTGGDIVVHLGLAADEVHLVAPHADIDLSLPDIDLEVPHGFVGGRIRRSEGVLLLFGDLCLLPASSFLPFTLVSKIKVSRSRLLVLVQCPGDSPTGGDTVVHSGLAADEVRLLPSHSDTDVAEDMVVADEVHLVAPHADIDLSLHDIDLEIPRVFVGDRIRWLGRTPDFLIYGHGQQRRAAIEAVRLLDDKKSEPRDELCQLTDMNSPQYFKERSKKWLKFVTQVKSAGKTPDDYYKVGNETGAAVLQSYNDILKACNALDYRDLISCSAKLLTDFSEVFEECQELWKAMVIDEFQDRSAVQYELLRILASHKRITIVGDEDQVKLVFSYFIQWNIFLSFCCDNFFTSFFLSSTLLLRVFNIILPSIFGFSGADASGFDSFRKDFPLHRGLLDYHIQVSSLPVSPNFSSPGNCLIQTSSQVAATIARYSASALD</sequence>
<keyword evidence="2 5" id="KW-0378">Hydrolase</keyword>
<dbReference type="Gramene" id="PHT89070">
    <property type="protein sequence ID" value="PHT89070"/>
    <property type="gene ID" value="T459_04183"/>
</dbReference>
<keyword evidence="6" id="KW-0472">Membrane</keyword>
<dbReference type="Gene3D" id="3.40.50.300">
    <property type="entry name" value="P-loop containing nucleotide triphosphate hydrolases"/>
    <property type="match status" value="1"/>
</dbReference>
<evidence type="ECO:0000256" key="5">
    <source>
        <dbReference type="PROSITE-ProRule" id="PRU00560"/>
    </source>
</evidence>
<proteinExistence type="predicted"/>
<dbReference type="PROSITE" id="PS51198">
    <property type="entry name" value="UVRD_HELICASE_ATP_BIND"/>
    <property type="match status" value="1"/>
</dbReference>
<keyword evidence="6" id="KW-1133">Transmembrane helix</keyword>
<keyword evidence="1 5" id="KW-0547">Nucleotide-binding</keyword>
<evidence type="ECO:0000313" key="8">
    <source>
        <dbReference type="EMBL" id="PHT89070.1"/>
    </source>
</evidence>
<dbReference type="InterPro" id="IPR027417">
    <property type="entry name" value="P-loop_NTPase"/>
</dbReference>
<keyword evidence="6" id="KW-0812">Transmembrane</keyword>
<dbReference type="AlphaFoldDB" id="A0A2G3A4F1"/>
<gene>
    <name evidence="8" type="ORF">T459_04183</name>
</gene>
<dbReference type="PANTHER" id="PTHR11070:SF61">
    <property type="entry name" value="DNA 3'-5' HELICASE"/>
    <property type="match status" value="1"/>
</dbReference>
<feature type="transmembrane region" description="Helical" evidence="6">
    <location>
        <begin position="21"/>
        <end position="46"/>
    </location>
</feature>
<dbReference type="GO" id="GO:0003677">
    <property type="term" value="F:DNA binding"/>
    <property type="evidence" value="ECO:0007669"/>
    <property type="project" value="InterPro"/>
</dbReference>
<feature type="binding site" evidence="5">
    <location>
        <begin position="184"/>
        <end position="191"/>
    </location>
    <ligand>
        <name>ATP</name>
        <dbReference type="ChEBI" id="CHEBI:30616"/>
    </ligand>
</feature>
<feature type="domain" description="UvrD-like helicase ATP-binding" evidence="7">
    <location>
        <begin position="163"/>
        <end position="506"/>
    </location>
</feature>
<accession>A0A2G3A4F1</accession>
<keyword evidence="3 5" id="KW-0347">Helicase</keyword>
<dbReference type="Gene3D" id="1.10.10.160">
    <property type="match status" value="1"/>
</dbReference>
<dbReference type="GO" id="GO:0016787">
    <property type="term" value="F:hydrolase activity"/>
    <property type="evidence" value="ECO:0007669"/>
    <property type="project" value="UniProtKB-UniRule"/>
</dbReference>
<evidence type="ECO:0000256" key="2">
    <source>
        <dbReference type="ARBA" id="ARBA00022801"/>
    </source>
</evidence>
<dbReference type="Pfam" id="PF00580">
    <property type="entry name" value="UvrD-helicase"/>
    <property type="match status" value="1"/>
</dbReference>
<evidence type="ECO:0000256" key="4">
    <source>
        <dbReference type="ARBA" id="ARBA00022840"/>
    </source>
</evidence>
<dbReference type="SUPFAM" id="SSF52540">
    <property type="entry name" value="P-loop containing nucleoside triphosphate hydrolases"/>
    <property type="match status" value="1"/>
</dbReference>
<dbReference type="InterPro" id="IPR013986">
    <property type="entry name" value="DExx_box_DNA_helicase_dom_sf"/>
</dbReference>
<keyword evidence="9" id="KW-1185">Reference proteome</keyword>